<feature type="region of interest" description="Disordered" evidence="1">
    <location>
        <begin position="978"/>
        <end position="1008"/>
    </location>
</feature>
<dbReference type="GO" id="GO:0005886">
    <property type="term" value="C:plasma membrane"/>
    <property type="evidence" value="ECO:0007669"/>
    <property type="project" value="TreeGrafter"/>
</dbReference>
<dbReference type="InterPro" id="IPR052894">
    <property type="entry name" value="AsmA-related"/>
</dbReference>
<proteinExistence type="predicted"/>
<reference evidence="3 4" key="1">
    <citation type="submission" date="2019-07" db="EMBL/GenBank/DDBJ databases">
        <title>Whole genome shotgun sequence of Adhaeribacter aerolatus NBRC 106133.</title>
        <authorList>
            <person name="Hosoyama A."/>
            <person name="Uohara A."/>
            <person name="Ohji S."/>
            <person name="Ichikawa N."/>
        </authorList>
    </citation>
    <scope>NUCLEOTIDE SEQUENCE [LARGE SCALE GENOMIC DNA]</scope>
    <source>
        <strain evidence="3 4">NBRC 106133</strain>
    </source>
</reference>
<evidence type="ECO:0000259" key="2">
    <source>
        <dbReference type="Pfam" id="PF05170"/>
    </source>
</evidence>
<dbReference type="OrthoDB" id="596403at2"/>
<dbReference type="Proteomes" id="UP000321532">
    <property type="component" value="Unassembled WGS sequence"/>
</dbReference>
<sequence>MKKLIIGIAVFLVVLIAAAALLPYLFQDKVKQVLDKQIEKNIAAKVIYKTEDVDLSLFRNFPNLSLTVNNLTVIGQDSFQRDTLAALPAFSMGLDLMSVISGDELRVKSINLENPRIKLVVLKSGKANWDIFKTDTTQAPTDTTASEFKMAIKGWEIKNGTLVYEDLSLPMGLVAHHVNHTGSGDFEQNIFDLKSQTTADGFTMTYGGVNYLENTLLDADVTLAMDLNKALYTFKENKIRINEFPFGFDGTIAMPTENIDLDLTFKAAETDFKNILSIVPGMFTEKFKEVQTEGRMAFNGYLKGRSNEVSTPGFGIDLKVTDGRFKYPDLPQAATNINVDMQVDNSSGIVNNTKILINKFHLDLGKNPVDARIAINGLEPMQVDGNVKANINLTEMTKVFPVEGMTLRGLLNMDGTAKGTYSKTQMPVMSARLHLANGYVKSKDFPAPIQNLNFSSTVSNTTGNTNDTRIVVDRFNMLLDGEPLQGRVTIQDIDKPAFDAQIKGVLDLTKITKIFPLDDMTVTGRINANVAAKGKMTDVEAGRYDNLTASGNMQVNNLTYVSKDLPQGMKVNQAQVQFNNEKINVQQLNGTVGKSDVQVNGTISNYMGYLFSENQPMRGTLNLSSNHFDVNEWMVDEYSGKPTSSPTEGVVEVPADVDFVLNTSVKEVIYSNLKLNNTRGTVIIKDRIARLERVAFNTLGGSFVTSGSYNTQNLQRPLFTMGLDINNLDFKSAYNAFNTVKALAPIARLLDGQFSTDFNFSGELGKDMMPVFSTLTGKGVVEVIKAVVTNVKVLERISEVTNLDEVRNLIIENKDFGAEIVGGNLVVKPFDVQVRDIKMTIGGTNNINGDIAYVTALDVPTGKLGNALNAKLTSLTGLKDIKGTERVTLNLNIGGTLMAPKVALSGGSAKAQAKDLVQDVVQAKLGDAKADLKAKKQVVEDSLRAELDRKRTETEAKVQAEIEKKRLEAEARLKKQASEKLNSLFNRNKSKPATTPTETQPQPDSVKQ</sequence>
<dbReference type="EMBL" id="BJYS01000013">
    <property type="protein sequence ID" value="GEO04322.1"/>
    <property type="molecule type" value="Genomic_DNA"/>
</dbReference>
<accession>A0A512AX71</accession>
<feature type="domain" description="AsmA" evidence="2">
    <location>
        <begin position="2"/>
        <end position="175"/>
    </location>
</feature>
<dbReference type="RefSeq" id="WP_146897584.1">
    <property type="nucleotide sequence ID" value="NZ_BJYS01000013.1"/>
</dbReference>
<comment type="caution">
    <text evidence="3">The sequence shown here is derived from an EMBL/GenBank/DDBJ whole genome shotgun (WGS) entry which is preliminary data.</text>
</comment>
<gene>
    <name evidence="3" type="ORF">AAE02nite_19860</name>
</gene>
<evidence type="ECO:0000313" key="4">
    <source>
        <dbReference type="Proteomes" id="UP000321532"/>
    </source>
</evidence>
<organism evidence="3 4">
    <name type="scientific">Adhaeribacter aerolatus</name>
    <dbReference type="NCBI Taxonomy" id="670289"/>
    <lineage>
        <taxon>Bacteria</taxon>
        <taxon>Pseudomonadati</taxon>
        <taxon>Bacteroidota</taxon>
        <taxon>Cytophagia</taxon>
        <taxon>Cytophagales</taxon>
        <taxon>Hymenobacteraceae</taxon>
        <taxon>Adhaeribacter</taxon>
    </lineage>
</organism>
<dbReference type="PANTHER" id="PTHR30441:SF8">
    <property type="entry name" value="DUF748 DOMAIN-CONTAINING PROTEIN"/>
    <property type="match status" value="1"/>
</dbReference>
<keyword evidence="4" id="KW-1185">Reference proteome</keyword>
<evidence type="ECO:0000256" key="1">
    <source>
        <dbReference type="SAM" id="MobiDB-lite"/>
    </source>
</evidence>
<dbReference type="InterPro" id="IPR007844">
    <property type="entry name" value="AsmA"/>
</dbReference>
<dbReference type="AlphaFoldDB" id="A0A512AX71"/>
<name>A0A512AX71_9BACT</name>
<evidence type="ECO:0000313" key="3">
    <source>
        <dbReference type="EMBL" id="GEO04322.1"/>
    </source>
</evidence>
<feature type="compositionally biased region" description="Low complexity" evidence="1">
    <location>
        <begin position="992"/>
        <end position="1008"/>
    </location>
</feature>
<dbReference type="PANTHER" id="PTHR30441">
    <property type="entry name" value="DUF748 DOMAIN-CONTAINING PROTEIN"/>
    <property type="match status" value="1"/>
</dbReference>
<protein>
    <recommendedName>
        <fullName evidence="2">AsmA domain-containing protein</fullName>
    </recommendedName>
</protein>
<dbReference type="GO" id="GO:0090313">
    <property type="term" value="P:regulation of protein targeting to membrane"/>
    <property type="evidence" value="ECO:0007669"/>
    <property type="project" value="TreeGrafter"/>
</dbReference>
<dbReference type="Pfam" id="PF05170">
    <property type="entry name" value="AsmA"/>
    <property type="match status" value="1"/>
</dbReference>